<comment type="caution">
    <text evidence="2">The sequence shown here is derived from an EMBL/GenBank/DDBJ whole genome shotgun (WGS) entry which is preliminary data.</text>
</comment>
<evidence type="ECO:0000313" key="3">
    <source>
        <dbReference type="Proteomes" id="UP001465755"/>
    </source>
</evidence>
<name>A0AAW1P0Z6_9CHLO</name>
<feature type="chain" id="PRO_5043788716" evidence="1">
    <location>
        <begin position="24"/>
        <end position="196"/>
    </location>
</feature>
<gene>
    <name evidence="2" type="ORF">WJX73_007181</name>
</gene>
<evidence type="ECO:0000313" key="2">
    <source>
        <dbReference type="EMBL" id="KAK9800193.1"/>
    </source>
</evidence>
<evidence type="ECO:0000256" key="1">
    <source>
        <dbReference type="SAM" id="SignalP"/>
    </source>
</evidence>
<dbReference type="EMBL" id="JALJOQ010000085">
    <property type="protein sequence ID" value="KAK9800193.1"/>
    <property type="molecule type" value="Genomic_DNA"/>
</dbReference>
<reference evidence="2 3" key="1">
    <citation type="journal article" date="2024" name="Nat. Commun.">
        <title>Phylogenomics reveals the evolutionary origins of lichenization in chlorophyte algae.</title>
        <authorList>
            <person name="Puginier C."/>
            <person name="Libourel C."/>
            <person name="Otte J."/>
            <person name="Skaloud P."/>
            <person name="Haon M."/>
            <person name="Grisel S."/>
            <person name="Petersen M."/>
            <person name="Berrin J.G."/>
            <person name="Delaux P.M."/>
            <person name="Dal Grande F."/>
            <person name="Keller J."/>
        </authorList>
    </citation>
    <scope>NUCLEOTIDE SEQUENCE [LARGE SCALE GENOMIC DNA]</scope>
    <source>
        <strain evidence="2 3">SAG 2036</strain>
    </source>
</reference>
<keyword evidence="3" id="KW-1185">Reference proteome</keyword>
<organism evidence="2 3">
    <name type="scientific">Symbiochloris irregularis</name>
    <dbReference type="NCBI Taxonomy" id="706552"/>
    <lineage>
        <taxon>Eukaryota</taxon>
        <taxon>Viridiplantae</taxon>
        <taxon>Chlorophyta</taxon>
        <taxon>core chlorophytes</taxon>
        <taxon>Trebouxiophyceae</taxon>
        <taxon>Trebouxiales</taxon>
        <taxon>Trebouxiaceae</taxon>
        <taxon>Symbiochloris</taxon>
    </lineage>
</organism>
<dbReference type="AlphaFoldDB" id="A0AAW1P0Z6"/>
<feature type="signal peptide" evidence="1">
    <location>
        <begin position="1"/>
        <end position="23"/>
    </location>
</feature>
<dbReference type="Proteomes" id="UP001465755">
    <property type="component" value="Unassembled WGS sequence"/>
</dbReference>
<accession>A0AAW1P0Z6</accession>
<protein>
    <submittedName>
        <fullName evidence="2">Uncharacterized protein</fullName>
    </submittedName>
</protein>
<sequence length="196" mass="21252">MVVMQLVSAILMYLALLCAYGSADWNVSITPCAQQSCVNALQVVLSRSTFGDSFETSFLLAAGSQYQDPLGRSWTLQENISVSVSAAQALAIEYPLTYRSSFQTAWIQQEPGCSLEGQCCNQQNVTYSLLHNQTEWLVYSLGNAIASYNIVIYVQAQGGAIQTAVDPFQAPESAGYAAQFSVPAKVSWSLACAYLK</sequence>
<keyword evidence="1" id="KW-0732">Signal</keyword>
<proteinExistence type="predicted"/>